<evidence type="ECO:0000259" key="2">
    <source>
        <dbReference type="Pfam" id="PF22596"/>
    </source>
</evidence>
<feature type="region of interest" description="Disordered" evidence="1">
    <location>
        <begin position="815"/>
        <end position="879"/>
    </location>
</feature>
<dbReference type="SUPFAM" id="SSF56399">
    <property type="entry name" value="ADP-ribosylation"/>
    <property type="match status" value="1"/>
</dbReference>
<feature type="compositionally biased region" description="Low complexity" evidence="1">
    <location>
        <begin position="4647"/>
        <end position="4676"/>
    </location>
</feature>
<feature type="region of interest" description="Disordered" evidence="1">
    <location>
        <begin position="5762"/>
        <end position="5784"/>
    </location>
</feature>
<dbReference type="EMBL" id="JACMHY010000005">
    <property type="protein sequence ID" value="MBC2866294.1"/>
    <property type="molecule type" value="Genomic_DNA"/>
</dbReference>
<feature type="compositionally biased region" description="Polar residues" evidence="1">
    <location>
        <begin position="708"/>
        <end position="735"/>
    </location>
</feature>
<feature type="compositionally biased region" description="Pro residues" evidence="1">
    <location>
        <begin position="4677"/>
        <end position="4690"/>
    </location>
</feature>
<feature type="compositionally biased region" description="Low complexity" evidence="1">
    <location>
        <begin position="5769"/>
        <end position="5780"/>
    </location>
</feature>
<dbReference type="Gene3D" id="3.90.210.10">
    <property type="entry name" value="Heat-Labile Enterotoxin, subunit A"/>
    <property type="match status" value="1"/>
</dbReference>
<comment type="caution">
    <text evidence="3">The sequence shown here is derived from an EMBL/GenBank/DDBJ whole genome shotgun (WGS) entry which is preliminary data.</text>
</comment>
<gene>
    <name evidence="3" type="ORF">H1R13_15255</name>
</gene>
<feature type="compositionally biased region" description="Basic and acidic residues" evidence="1">
    <location>
        <begin position="4013"/>
        <end position="4039"/>
    </location>
</feature>
<evidence type="ECO:0000313" key="4">
    <source>
        <dbReference type="Proteomes" id="UP000517694"/>
    </source>
</evidence>
<feature type="region of interest" description="Disordered" evidence="1">
    <location>
        <begin position="510"/>
        <end position="796"/>
    </location>
</feature>
<feature type="region of interest" description="Disordered" evidence="1">
    <location>
        <begin position="5032"/>
        <end position="5071"/>
    </location>
</feature>
<dbReference type="Proteomes" id="UP000517694">
    <property type="component" value="Unassembled WGS sequence"/>
</dbReference>
<accession>A0A7X1I090</accession>
<feature type="compositionally biased region" description="Low complexity" evidence="1">
    <location>
        <begin position="2563"/>
        <end position="2593"/>
    </location>
</feature>
<proteinExistence type="predicted"/>
<feature type="region of interest" description="Disordered" evidence="1">
    <location>
        <begin position="4519"/>
        <end position="4549"/>
    </location>
</feature>
<feature type="compositionally biased region" description="Low complexity" evidence="1">
    <location>
        <begin position="1934"/>
        <end position="1981"/>
    </location>
</feature>
<feature type="region of interest" description="Disordered" evidence="1">
    <location>
        <begin position="2747"/>
        <end position="2779"/>
    </location>
</feature>
<feature type="compositionally biased region" description="Basic and acidic residues" evidence="1">
    <location>
        <begin position="262"/>
        <end position="276"/>
    </location>
</feature>
<feature type="domain" description="Pierisin-like" evidence="2">
    <location>
        <begin position="4882"/>
        <end position="5012"/>
    </location>
</feature>
<feature type="region of interest" description="Disordered" evidence="1">
    <location>
        <begin position="5168"/>
        <end position="5200"/>
    </location>
</feature>
<feature type="region of interest" description="Disordered" evidence="1">
    <location>
        <begin position="2278"/>
        <end position="2298"/>
    </location>
</feature>
<feature type="region of interest" description="Disordered" evidence="1">
    <location>
        <begin position="4827"/>
        <end position="4874"/>
    </location>
</feature>
<feature type="compositionally biased region" description="Pro residues" evidence="1">
    <location>
        <begin position="5180"/>
        <end position="5193"/>
    </location>
</feature>
<feature type="compositionally biased region" description="Low complexity" evidence="1">
    <location>
        <begin position="2921"/>
        <end position="2956"/>
    </location>
</feature>
<feature type="region of interest" description="Disordered" evidence="1">
    <location>
        <begin position="3391"/>
        <end position="3410"/>
    </location>
</feature>
<feature type="compositionally biased region" description="Pro residues" evidence="1">
    <location>
        <begin position="2957"/>
        <end position="2968"/>
    </location>
</feature>
<feature type="compositionally biased region" description="Low complexity" evidence="1">
    <location>
        <begin position="632"/>
        <end position="689"/>
    </location>
</feature>
<feature type="compositionally biased region" description="Low complexity" evidence="1">
    <location>
        <begin position="4075"/>
        <end position="4097"/>
    </location>
</feature>
<dbReference type="InterPro" id="IPR054695">
    <property type="entry name" value="Pierisin-like_dom"/>
</dbReference>
<feature type="compositionally biased region" description="Gly residues" evidence="1">
    <location>
        <begin position="284"/>
        <end position="297"/>
    </location>
</feature>
<sequence length="5962" mass="618459">MSIKASPEVNAMLFILTGERLLQADEDLAYDSRQPYARLGKRVRELSGLIESSVRDIAQSMPEDVAREYVRAMNLLIDDGGKNLLRDFGTQLDAIADGRVKTSMDIMEAKWQVIAEVVRLLIEIAFYLAMSFFTGGASLTQIALAKARSRLLVLTTLSHLLERTHLMPSLTEALEEAFTTFAVRLAMMVGAPDGRRPGGFDWKQILQDGLFGLAVGFFDSVFRDIAHGILKGYDKTFYKSPPDLDFKGSSKTGPDVPTNRPDLFHDGGDLPKDGPGTHRSGADAGSGGSDLPGGGHLTAGPPPGTAATTGHHLVKEGGDFLASGGAESLAELLINGSTSWSTFVGAGVSDRVGTALNAGAVNTGNALRDLVTRLRGMDTHVGTGGTTGGHQDASPPPDGGPTAHEVPSTAAQSAGGVVPAAGPGNTGQGTGAVEHGLWQRVHTGSPEVREQALDSLAAQRGGQRPTAVETDVRAALHQGLGGVPELRVVAGGRGPVTQADVQHVRDALSGLGPDVRTRPFPTGAGTETGQAVDTIGQGSTSLTGAGEHRNTGPAFTGGPDTPELSGSSHGPAPAPRSAPLPRSGAAPVATDGRVDGDAPASADVAVNPRVDTATGSAGVADSPAEGGSRQFAPPGAGDAAAGALPTSGTPTTGTSTSGIPTSGTPTSGTPTSGTPTTGQQNAPASSGGTDATGGGSVRDSGPMDGGSVHSSGPTNGGVVQSSGPTDGGAVQSSGHTTAADGPTAGADTPTTVEANSTGRTTGPADSHTGDGGPQVSGTGPQGRSGPLTVILSDGPLPYGDQDAAARLLDTSGADRAMVLGPPTRPGLPSGGGPQTAGRTTTGQGGSANETAPHREAAVLTREGPDGPVRIRPLPVAPLPGGDAAGPGAFPGADVLVPLAGVLSPEIAADLGLDAPPPRPVTESTATVGSPVSPASGATPDGGAGNGTSPPAPSPGGGTPPATRDGAVPAPRPFSPPRTTSQQRADHDAPAGQVPHTGDSSGTPDDASGPSGEETPVARPVTVSASAPGDPVGAPYGSHAASPGGRTDQGEAPTRPHADMAEPENQAVRRPAPAGDHGAVLPAPPSAGASTRPGTAVGQRGDADGDEPAADVRLESATDAPDPVAPSPTTAAPGTVVVSPHGVTAAVTGGSRRGRPSLSRLLPRPARSRRSGSAEIRTLDGHTVPVEQIRRLVGDTAGAPPRGRAVRTVTVSQSPAEDGSRRSVQRRSLLGQDTHQGLRRTPAAPNGDGGSQGTRTVFTGPHRPLPGSGTPEGADYVVAHGTPRTVTLGTNRSDMPSVVVSGPQLGEVLRQWGVGGGGRRPIVLFACETGLPPKVAGLPVAQHVANRTGQAVYAPTTAAGTARDSRGEVRAVLLDGPDGPGEWRLFTPEPSGRKLDALARAAGLHRGRGPADAFVRAHALQQVRTLRGTLGPDAEQRGDHRELLRALAFVDGLRWRTPDPAGRYTDARMTPDLLARMVADRYGLTDGTTPSKAQYTRFLREAAALREAGPEASLHTLLPPPLPELPPDTLVRPDDVRGLEYSASARITWQLSDAPLPLSELRLSPEDTATLISRRPDLLPGGASSAAAGSGTERGSGAGTGPGPDVLSDADSAHSLDLTSGTGAPVRAEGREFRLVPSGGDGDCFFTSVLTGARGQNALPQWAAMDVAGLRRLLHDRLNGSELADALTESSPDPVRTVLDDLRSAYVGPGPVHPDAAAAWRRFSDAVLSGDTASWRKLVEGSPYPDLLTVAPTPEEARRLGAGGLLTAAARHSGLWASPFGDLIPVALAQATDVDLRVVGNDGVRSLNPAAGGGTLYVRYNGRDHYDALVPVASAPAPSPAPEPPAPDTMPATRASAPEPAPAGKESVPASIPRFQELQAEVDRLREVLAEEPTAAARLAAGTDSARPLSPGDIRVVEQDARVRQAEERLTQALAPSGSAPAGSAPSGSTPSGSAPSGSTPAGSAAASSAGATTAGGTTRGSAAGGSAAGQKTTDGDSDRSANVPLETQLERQRPPRLLTGATAPPPGPPPQEVTFDDGSRLPAALIAPDGAESGRGSSGALMPGVGRVSLRDADKVADHIVGHLPPRVRSVFDDAELRRLLTDDPSAFTAPRGARFVARQDSGVGYEVTVQALPYHRWERFADPEGGTVKLDSLHRGQGSTTAVRSVSSVRRIAGAVSMGPPLEWMLRLAASFGRSRRTDYNSGTQAFSQSEWRAMDGSHLHLDDVHYQVRVERVTAPKGTEGSRGGTGTPATHWRRTPVHHDSFAVRDGLTWRLPDTITEPSTGPRLAPQELTFPDGVMPRITDTEGIHLSDPPEELALAMSGARPGSSAHRTLVSFLRPTGLLALFPRLTGQVVGPELTRGHTQRPLGHLIVERSVAHRGTLVTEATKVELRDMVQIVQQNERTHSRDTRFSAEVSAGPNHTFYGTSVPLRVQGGPIGQIGLATGRAHYIGGSAARKFTGRIKGTPVGLYRVERTLYLRKPGEPARDARPFRVTTLDWLPTTEARRLAGWDARTPGQTAPGVAPEPPAPPYLTVDNPTHLGQTRAEAFLPDHPRPQPAAPPGATTGAAPRPATTSSAPPAAGEGARPASPSTGANAPEAGSGHPAADAGTAAPSATPAGTDATDGTDTSHDPLGDFTDAVIDTLHDSFPGMFPSAWERRHPKLARLLHGDGRTRVTLHNDRQVREALNRPTLAQSLEVLTTTGVPVALTENGTLRRGHHTLVLTARLTDRRYETSLSERSLRNSVTATQQVGQGQQDSSTQAAGIEAGVSPRDPGTVPETGWARRIGWLRAGYRRTWQRQQGTRNTISVANDHLTAQTAAHLFSYKVELNASVEGYRRPRGWARFVSVGVLGTGYFVSTVRSRPLFDGKGASVGRVELAVPAAHSSERYPPKDPAPLPRNVVTPPAPTDTGTPSARPRTAGPDDAPVPPAAETAPGPQEPAARVPRTAAPADQDGPPPGTAHPPVPDDQVHKFLDGTWSPPVSTDPEQSRIRDLLSRPFAVLSAEGARQRQQAMAEAAGQATGESWHVSAPGTPVRNALRRATENLAVAGHLGQILSPFGLRTTGLDAKGPFRTHHIKAALHGRLHRLRVAGDPNNASFEVTTGAARNTVGSNGSSTTDTFGLQNSLSLQQLDGHGPVHGGYAAGGHLTRTRGASSSRTVSNGRNTILTYSGRTYPVVGDLTETVAVRHRWSAALGMAGTRAASAVRQWAGHVSTWAAANRAARPGPDPSRTDASRTHEVPEAVILHVPMQDAIETGLAPDGLGTTTPHHLAGGYRIPPFLQRRRFTGHPTGQLDASGVAEKLMPHLERLGVPSHDREDVLRLMSPDFLRGQLLDLTTDGVAVPIRYRVWSRPGDLPTGGSPAQVRFRLRPVTTTVDRLRNGYEVEDYRPTGVDQESGSSRGSGGDAALAVSESPAVDRGTGLLGAGPTVQGVAGGSSQSGKGRVSGTAVNPNIATTQSHAELVTHYSLTVEVVDGTGEPLLKAPVEGDVGVLRELLPVSLLTPHDGTRNTTTVDAADTLPAPDRTVKVLTPAEARPAAVARWREGGDLSLDDAIGTGFLAVDMIGAPSVGDALTLATAQADGAGDAHAGSSLDGDALDAAVRRARRTPLTVLGTAAAQAQQQATGPTGLTAALRDALSADGRTLPRTSSAQLFGQSHTADAKLYARMTRSGARLLAVENKPRMEGAVRGKESDTHDAGLSTTTEITAGTSPMAGTGGAGVITPGAAGPLGGTTEGANLKGGAEAGLGTHRKIATTRSLLFALPVRWLSVVEAHQRITDSRAARALRHPHTFGRAQRGPRAAEAQTTALVWVREDIATDLGLIDDTTFPEEVRTAWDRMAEAQADMTKAEKEYYDARARARAAWLSMAEEERAAAAGDRGAAPPAVGTTSDRQESAAVAAWRAARADARLWEDRTVQAAEATHRLHAAAESLTAHHYSRTGTTATGTATAPEPPATAATAATPVTGTAAPATGAASQAGADPAGEHTGTSTGRTADGARGDTAPGAGELPADARRDTDAQAKTDADTPAKGDADTPAKADAQPGTRGDAGPATMADTDADPGTKTGTAGGTKTGTADGTKTGTADGTKTGTADGTASKDATTYAKPDWWTAPVKRFRVEGGGDKGPLTITPPGDGSPALTVHPVPHDGASFFHALIAAAEQQGRLLPLLDAATADGTGVSSSASPADLVESARRRLVDALGERGNEDLLEALALGRDDSFTQKELTTAGIDLNEAHRQEFAGRGALPEQRWLTAGERLKLATGALQRPLGAPEDLNQGAADLLPVLAARVLRTPVTVVTKDGYHQRFLPVGADGAVAAGSPGPELTLYHDGAYFHVALPSGAPAPSSTTPTPPPRSGRTDTGHTGAAKTGTDETSPDKAGTGTTGTDGASTHKARTDTTGTDKTSTHQAGADRTGADRTAANTGQRTPARDDGPRRPSHTTLPWAPSGRGDRFRAGRDGTFTGPDGTVYVQGPVTGRGNGFFDALAHTMRHAAASPGVPRAEAGRLRARSATSPNQLMRRFGLPGRPEERDGLFHPPPPRLLTGRTLPGTEDERRAVREIALRNHLAAGLWDAAADRVMAAWAARATGATVTLVEENGTAHTYPGAAKSTAKLVLRRRGRDVLPLLPVPSPATGPARPGVRDATAHTGSGSPAATASAAAGPRTDRPAATTTAPPGAPSRTPPAPPASAPLASSSTGPAGRVPEPVSDGGSVPGEQDAYELDTLSGDAAYGPSWRQTEWESLTSGEFPVLHQGDGWTVWGTVDTDPAFTALAAEHRALGLRGLFHAHKLAAGGITDASGRLYTEGPGWDWYHATRGLVASSRLRTGAQPGQQDDPLPLPWNDAPTTPSPAVAPRTTAAHEAPSPEDLPHPVRWRDDDEPLYRFTAAPPQEVFRTGLRAPGRAVPSVLDHVHNGAGRDSVYLSTTRDAAYVERSLRMSPRGAAAMDARYRWRYDLDVPGGIDVNATLGFASPYPDQREVLLPGGVAPHFVRGAQRMLDGRPFGPYTPNPGYRPPDTRPVGARHGHVFDGHGLPGSGRAPHASAPRVPAYPAGHRPAGGDAQVSGTDAGGTPRDVALAPPGASEAADPIRDWERISAVSGQRRSGALRAIDDAVARLLRDPRPRNVRAVLNAVRAWQQDKDERSSRWVAVARLENAVLGLLAEREARPVGGADRATRPAGPAPSPVAPTGPRPPRVEGFAPASGFEAELHQFRVVLPAGDNHEEYGDLVELPGLLTLTLDAVGGVPVLELVTAPARGLEGGRDDGRAERADVLAAFRDVLERLHSAPEGATLSRIFPARAGYRVDPLAEDLPVRTHEAGYGIMLVHHTATTPLSGVVPFLAHVADRMRRDAVPIQMARVDLGAAAQYAARGREEFLRWLERDPRGAAEVRPSDADELEGALALGYTQVAAAARAGLFGGVLPKDYSGVTSRESLAAVRAALGPVPRAFLESRAEQLARDFADTFRAHVPGPVSDPLDVPLWQDRSSAARTGHYLDNLLHARPERVVDQHEGLAVRTNYDALDTNTAQGTPRIDPPVARLEVRPYASARSTPDSIERDYDTLARFSLELYNRARQQHGLRPVGGPVVQGYAPPAGNAGARVPEPPDAAATQAALASGTDPAPGSATSPRLASVVARLPGMGSAERTSALALLTDAERDALAADASLVRALRDGLSPEDFAAVAAPLLVRVPAGVHQPVSARQRAESQLVRMLGDPQTTERLLTGGARLIVVPRDTAMTSLEAFRHLKGAQDGRRRLDTERGVFTGGSSATGEENLLGETTTVPGGTTYPDGYSTTTHEFAHAIHLHGLSEADRRWIADVYRAKIDQGEAAHWPDGPLRAPASASAEDSGTTAGPAPDARRDTNYSSHDDREYFAQLSNAYLGTNTGADPFTGQPRNNGADWVRRHDPALLPLLERLYGADPRPAPANPLTTTRAENETWEAFRALWDRAEGTLRPQPHPPAST</sequence>
<organism evidence="3 4">
    <name type="scientific">Streptomyces mexicanus</name>
    <dbReference type="NCBI Taxonomy" id="178566"/>
    <lineage>
        <taxon>Bacteria</taxon>
        <taxon>Bacillati</taxon>
        <taxon>Actinomycetota</taxon>
        <taxon>Actinomycetes</taxon>
        <taxon>Kitasatosporales</taxon>
        <taxon>Streptomycetaceae</taxon>
        <taxon>Streptomyces</taxon>
    </lineage>
</organism>
<feature type="region of interest" description="Disordered" evidence="1">
    <location>
        <begin position="4626"/>
        <end position="4719"/>
    </location>
</feature>
<feature type="region of interest" description="Disordered" evidence="1">
    <location>
        <begin position="910"/>
        <end position="1257"/>
    </location>
</feature>
<feature type="region of interest" description="Disordered" evidence="1">
    <location>
        <begin position="5592"/>
        <end position="5626"/>
    </location>
</feature>
<feature type="compositionally biased region" description="Low complexity" evidence="1">
    <location>
        <begin position="4691"/>
        <end position="4701"/>
    </location>
</feature>
<name>A0A7X1I090_9ACTN</name>
<feature type="region of interest" description="Disordered" evidence="1">
    <location>
        <begin position="244"/>
        <end position="311"/>
    </location>
</feature>
<feature type="region of interest" description="Disordered" evidence="1">
    <location>
        <begin position="1572"/>
        <end position="1623"/>
    </location>
</feature>
<protein>
    <recommendedName>
        <fullName evidence="2">Pierisin-like domain-containing protein</fullName>
    </recommendedName>
</protein>
<feature type="compositionally biased region" description="Low complexity" evidence="1">
    <location>
        <begin position="1155"/>
        <end position="1164"/>
    </location>
</feature>
<feature type="compositionally biased region" description="Low complexity" evidence="1">
    <location>
        <begin position="736"/>
        <end position="751"/>
    </location>
</feature>
<feature type="region of interest" description="Disordered" evidence="1">
    <location>
        <begin position="3933"/>
        <end position="4101"/>
    </location>
</feature>
<reference evidence="3 4" key="1">
    <citation type="submission" date="2020-08" db="EMBL/GenBank/DDBJ databases">
        <title>Whole-Genome Sequence of French Clinical Streptomyces mexicanus Strain Q0842.</title>
        <authorList>
            <person name="Boxberger M."/>
            <person name="La Scola B."/>
        </authorList>
    </citation>
    <scope>NUCLEOTIDE SEQUENCE [LARGE SCALE GENOMIC DNA]</scope>
    <source>
        <strain evidence="3 4">Marseille-Q0842</strain>
    </source>
</reference>
<feature type="compositionally biased region" description="Low complexity" evidence="1">
    <location>
        <begin position="1579"/>
        <end position="1590"/>
    </location>
</feature>
<evidence type="ECO:0000313" key="3">
    <source>
        <dbReference type="EMBL" id="MBC2866294.1"/>
    </source>
</evidence>
<feature type="region of interest" description="Disordered" evidence="1">
    <location>
        <begin position="378"/>
        <end position="432"/>
    </location>
</feature>
<feature type="compositionally biased region" description="Low complexity" evidence="1">
    <location>
        <begin position="2747"/>
        <end position="2763"/>
    </location>
</feature>
<feature type="region of interest" description="Disordered" evidence="1">
    <location>
        <begin position="1931"/>
        <end position="2037"/>
    </location>
</feature>
<feature type="region of interest" description="Disordered" evidence="1">
    <location>
        <begin position="2886"/>
        <end position="2992"/>
    </location>
</feature>
<feature type="region of interest" description="Disordered" evidence="1">
    <location>
        <begin position="4341"/>
        <end position="4472"/>
    </location>
</feature>
<feature type="compositionally biased region" description="Low complexity" evidence="1">
    <location>
        <begin position="4341"/>
        <end position="4351"/>
    </location>
</feature>
<evidence type="ECO:0000256" key="1">
    <source>
        <dbReference type="SAM" id="MobiDB-lite"/>
    </source>
</evidence>
<dbReference type="Pfam" id="PF22596">
    <property type="entry name" value="Scabin-like"/>
    <property type="match status" value="1"/>
</dbReference>
<feature type="compositionally biased region" description="Low complexity" evidence="1">
    <location>
        <begin position="414"/>
        <end position="423"/>
    </location>
</feature>
<dbReference type="CDD" id="cd22744">
    <property type="entry name" value="OTU"/>
    <property type="match status" value="1"/>
</dbReference>
<feature type="compositionally biased region" description="Low complexity" evidence="1">
    <location>
        <begin position="3942"/>
        <end position="3984"/>
    </location>
</feature>
<keyword evidence="4" id="KW-1185">Reference proteome</keyword>
<feature type="compositionally biased region" description="Polar residues" evidence="1">
    <location>
        <begin position="525"/>
        <end position="543"/>
    </location>
</feature>
<feature type="region of interest" description="Disordered" evidence="1">
    <location>
        <begin position="2510"/>
        <end position="2636"/>
    </location>
</feature>
<feature type="compositionally biased region" description="Gly residues" evidence="1">
    <location>
        <begin position="769"/>
        <end position="782"/>
    </location>
</feature>
<feature type="region of interest" description="Disordered" evidence="1">
    <location>
        <begin position="1831"/>
        <end position="1869"/>
    </location>
</feature>
<dbReference type="RefSeq" id="WP_185947455.1">
    <property type="nucleotide sequence ID" value="NZ_JACMHY010000005.1"/>
</dbReference>
<feature type="compositionally biased region" description="Gly residues" evidence="1">
    <location>
        <begin position="1591"/>
        <end position="1601"/>
    </location>
</feature>
<feature type="compositionally biased region" description="Low complexity" evidence="1">
    <location>
        <begin position="2603"/>
        <end position="2628"/>
    </location>
</feature>
<feature type="region of interest" description="Disordered" evidence="1">
    <location>
        <begin position="5829"/>
        <end position="5864"/>
    </location>
</feature>
<feature type="compositionally biased region" description="Pro residues" evidence="1">
    <location>
        <begin position="1836"/>
        <end position="1847"/>
    </location>
</feature>